<name>A0A7C2K3K6_UNCW3</name>
<comment type="caution">
    <text evidence="2">The sequence shown here is derived from an EMBL/GenBank/DDBJ whole genome shotgun (WGS) entry which is preliminary data.</text>
</comment>
<dbReference type="EMBL" id="DSOL01000281">
    <property type="protein sequence ID" value="HEN28927.1"/>
    <property type="molecule type" value="Genomic_DNA"/>
</dbReference>
<organism evidence="2">
    <name type="scientific">candidate division WOR-3 bacterium</name>
    <dbReference type="NCBI Taxonomy" id="2052148"/>
    <lineage>
        <taxon>Bacteria</taxon>
        <taxon>Bacteria division WOR-3</taxon>
    </lineage>
</organism>
<protein>
    <submittedName>
        <fullName evidence="2">Uncharacterized protein</fullName>
    </submittedName>
</protein>
<sequence>MADKKIREWMTQAGTKSHPEQKLKIRSHRFKNPIECETHLIIVKICSQIELYDKETNRQIQSVYTKIFRLQKPCPTTENANPLSGLPELSNC</sequence>
<dbReference type="AlphaFoldDB" id="A0A7C2K3K6"/>
<proteinExistence type="predicted"/>
<gene>
    <name evidence="2" type="ORF">ENQ77_09860</name>
</gene>
<feature type="region of interest" description="Disordered" evidence="1">
    <location>
        <begin position="1"/>
        <end position="22"/>
    </location>
</feature>
<accession>A0A7C2K3K6</accession>
<reference evidence="2" key="1">
    <citation type="journal article" date="2020" name="mSystems">
        <title>Genome- and Community-Level Interaction Insights into Carbon Utilization and Element Cycling Functions of Hydrothermarchaeota in Hydrothermal Sediment.</title>
        <authorList>
            <person name="Zhou Z."/>
            <person name="Liu Y."/>
            <person name="Xu W."/>
            <person name="Pan J."/>
            <person name="Luo Z.H."/>
            <person name="Li M."/>
        </authorList>
    </citation>
    <scope>NUCLEOTIDE SEQUENCE [LARGE SCALE GENOMIC DNA]</scope>
    <source>
        <strain evidence="2">SpSt-34</strain>
    </source>
</reference>
<evidence type="ECO:0000313" key="2">
    <source>
        <dbReference type="EMBL" id="HEN28927.1"/>
    </source>
</evidence>
<evidence type="ECO:0000256" key="1">
    <source>
        <dbReference type="SAM" id="MobiDB-lite"/>
    </source>
</evidence>